<dbReference type="InterPro" id="IPR049722">
    <property type="entry name" value="Prli42-like"/>
</dbReference>
<dbReference type="NCBIfam" id="NF033880">
    <property type="entry name" value="Prli42"/>
    <property type="match status" value="1"/>
</dbReference>
<evidence type="ECO:0000313" key="2">
    <source>
        <dbReference type="EMBL" id="RBP07656.1"/>
    </source>
</evidence>
<organism evidence="2 3">
    <name type="scientific">Rossellomorea aquimaris</name>
    <dbReference type="NCBI Taxonomy" id="189382"/>
    <lineage>
        <taxon>Bacteria</taxon>
        <taxon>Bacillati</taxon>
        <taxon>Bacillota</taxon>
        <taxon>Bacilli</taxon>
        <taxon>Bacillales</taxon>
        <taxon>Bacillaceae</taxon>
        <taxon>Rossellomorea</taxon>
    </lineage>
</organism>
<accession>A0A366F0G8</accession>
<evidence type="ECO:0000313" key="3">
    <source>
        <dbReference type="Proteomes" id="UP000252118"/>
    </source>
</evidence>
<protein>
    <recommendedName>
        <fullName evidence="4">Stressosome-associated protein Prli42</fullName>
    </recommendedName>
</protein>
<dbReference type="RefSeq" id="WP_148969555.1">
    <property type="nucleotide sequence ID" value="NZ_CANLNA010000007.1"/>
</dbReference>
<dbReference type="OrthoDB" id="2929524at2"/>
<dbReference type="EMBL" id="QNRJ01000001">
    <property type="protein sequence ID" value="RBP07656.1"/>
    <property type="molecule type" value="Genomic_DNA"/>
</dbReference>
<comment type="caution">
    <text evidence="2">The sequence shown here is derived from an EMBL/GenBank/DDBJ whole genome shotgun (WGS) entry which is preliminary data.</text>
</comment>
<evidence type="ECO:0000256" key="1">
    <source>
        <dbReference type="SAM" id="Phobius"/>
    </source>
</evidence>
<keyword evidence="1" id="KW-1133">Transmembrane helix</keyword>
<reference evidence="2 3" key="1">
    <citation type="submission" date="2018-06" db="EMBL/GenBank/DDBJ databases">
        <title>Freshwater and sediment microbial communities from various areas in North America, analyzing microbe dynamics in response to fracking.</title>
        <authorList>
            <person name="Lamendella R."/>
        </authorList>
    </citation>
    <scope>NUCLEOTIDE SEQUENCE [LARGE SCALE GENOMIC DNA]</scope>
    <source>
        <strain evidence="2 3">97B</strain>
    </source>
</reference>
<keyword evidence="1" id="KW-0812">Transmembrane</keyword>
<sequence length="31" mass="3444">MGNKKLQKIIVFVMLFAMIASTIMAGLTFLL</sequence>
<gene>
    <name evidence="2" type="ORF">DET59_10121</name>
</gene>
<evidence type="ECO:0008006" key="4">
    <source>
        <dbReference type="Google" id="ProtNLM"/>
    </source>
</evidence>
<feature type="transmembrane region" description="Helical" evidence="1">
    <location>
        <begin position="9"/>
        <end position="30"/>
    </location>
</feature>
<dbReference type="Proteomes" id="UP000252118">
    <property type="component" value="Unassembled WGS sequence"/>
</dbReference>
<name>A0A366F0G8_9BACI</name>
<proteinExistence type="predicted"/>
<dbReference type="AlphaFoldDB" id="A0A366F0G8"/>
<keyword evidence="1" id="KW-0472">Membrane</keyword>